<dbReference type="OrthoDB" id="10612089at2759"/>
<dbReference type="HOGENOM" id="CLU_249172_0_0_1"/>
<name>Q22T63_TETTS</name>
<keyword evidence="2" id="KW-1185">Reference proteome</keyword>
<dbReference type="eggNOG" id="ENOG502R2FX">
    <property type="taxonomic scope" value="Eukaryota"/>
</dbReference>
<dbReference type="RefSeq" id="XP_001008820.2">
    <property type="nucleotide sequence ID" value="XM_001008820.2"/>
</dbReference>
<dbReference type="Proteomes" id="UP000009168">
    <property type="component" value="Unassembled WGS sequence"/>
</dbReference>
<proteinExistence type="predicted"/>
<dbReference type="KEGG" id="tet:TTHERM_00185490"/>
<organism evidence="1 2">
    <name type="scientific">Tetrahymena thermophila (strain SB210)</name>
    <dbReference type="NCBI Taxonomy" id="312017"/>
    <lineage>
        <taxon>Eukaryota</taxon>
        <taxon>Sar</taxon>
        <taxon>Alveolata</taxon>
        <taxon>Ciliophora</taxon>
        <taxon>Intramacronucleata</taxon>
        <taxon>Oligohymenophorea</taxon>
        <taxon>Hymenostomatida</taxon>
        <taxon>Tetrahymenina</taxon>
        <taxon>Tetrahymenidae</taxon>
        <taxon>Tetrahymena</taxon>
    </lineage>
</organism>
<accession>Q22T63</accession>
<evidence type="ECO:0000313" key="1">
    <source>
        <dbReference type="EMBL" id="EAR88575.2"/>
    </source>
</evidence>
<dbReference type="STRING" id="312017.Q22T63"/>
<dbReference type="InParanoid" id="Q22T63"/>
<protein>
    <submittedName>
        <fullName evidence="1">Transmembrane protein, putative</fullName>
    </submittedName>
</protein>
<dbReference type="EMBL" id="GG662840">
    <property type="protein sequence ID" value="EAR88575.2"/>
    <property type="molecule type" value="Genomic_DNA"/>
</dbReference>
<keyword evidence="1" id="KW-0812">Transmembrane</keyword>
<keyword evidence="1" id="KW-0472">Membrane</keyword>
<reference evidence="2" key="1">
    <citation type="journal article" date="2006" name="PLoS Biol.">
        <title>Macronuclear genome sequence of the ciliate Tetrahymena thermophila, a model eukaryote.</title>
        <authorList>
            <person name="Eisen J.A."/>
            <person name="Coyne R.S."/>
            <person name="Wu M."/>
            <person name="Wu D."/>
            <person name="Thiagarajan M."/>
            <person name="Wortman J.R."/>
            <person name="Badger J.H."/>
            <person name="Ren Q."/>
            <person name="Amedeo P."/>
            <person name="Jones K.M."/>
            <person name="Tallon L.J."/>
            <person name="Delcher A.L."/>
            <person name="Salzberg S.L."/>
            <person name="Silva J.C."/>
            <person name="Haas B.J."/>
            <person name="Majoros W.H."/>
            <person name="Farzad M."/>
            <person name="Carlton J.M."/>
            <person name="Smith R.K. Jr."/>
            <person name="Garg J."/>
            <person name="Pearlman R.E."/>
            <person name="Karrer K.M."/>
            <person name="Sun L."/>
            <person name="Manning G."/>
            <person name="Elde N.C."/>
            <person name="Turkewitz A.P."/>
            <person name="Asai D.J."/>
            <person name="Wilkes D.E."/>
            <person name="Wang Y."/>
            <person name="Cai H."/>
            <person name="Collins K."/>
            <person name="Stewart B.A."/>
            <person name="Lee S.R."/>
            <person name="Wilamowska K."/>
            <person name="Weinberg Z."/>
            <person name="Ruzzo W.L."/>
            <person name="Wloga D."/>
            <person name="Gaertig J."/>
            <person name="Frankel J."/>
            <person name="Tsao C.-C."/>
            <person name="Gorovsky M.A."/>
            <person name="Keeling P.J."/>
            <person name="Waller R.F."/>
            <person name="Patron N.J."/>
            <person name="Cherry J.M."/>
            <person name="Stover N.A."/>
            <person name="Krieger C.J."/>
            <person name="del Toro C."/>
            <person name="Ryder H.F."/>
            <person name="Williamson S.C."/>
            <person name="Barbeau R.A."/>
            <person name="Hamilton E.P."/>
            <person name="Orias E."/>
        </authorList>
    </citation>
    <scope>NUCLEOTIDE SEQUENCE [LARGE SCALE GENOMIC DNA]</scope>
    <source>
        <strain evidence="2">SB210</strain>
    </source>
</reference>
<dbReference type="GeneID" id="7844290"/>
<gene>
    <name evidence="1" type="ORF">TTHERM_00185490</name>
</gene>
<evidence type="ECO:0000313" key="2">
    <source>
        <dbReference type="Proteomes" id="UP000009168"/>
    </source>
</evidence>
<sequence length="1503" mass="168816">MSKFKSKNLLQIKSRNRALYSLFLIAILYLPTIQAFYKSRISADETVPSEFPSFSIKLKFVTQHFAPVQNCSIKITVDSDAYEATHDVNGLVALKGSFKRQVTDDTVPVQIEISSGQGENILANTITKDLTKSATNANEYDLNDQIIYHPNIPKEAHLKGTVQNEEGQGIANAKLSISIDYPVFQDFLTVYTGDNGQFDVVMYLEQLNPIYGNLSIDADGYLPWNIKKDTEYTQGFYIVDHLYFEFDKPIVLKKGSVNLNLEVDVVEHSTNKPYSGSAVNVSCQSGSNSQHVKQYQLGTTGDDGKLNFQDSTEFNQEEKIICVITASPAVNSNNLYGSTATVNFLRQNQFKVDPVIVYITTEPIKGTITGIFQSSIDNSAIPNLLVSFAQTSAVKALADPVQTDSNGKFTILVTGFKNEGKYEGSIVYTSDIYDPGFNYPLKITEDKFYSEDVGILKATLKPVPVTINVTGTFLEKTLKTPLPEYDIVITISYSSNKNTDTIPLKTDSQGFFSHQFQGQNTENYVITIASQASEEFQELSLKRELGPNKASLFDADFKQVQVSRVQTYGLIIGYLYDINTNKPLTEGRISVIADKPFPEQNMKCAFKDNGNFRCDFVVEKYLTYDSQIQIDTDYGMSAKTDVGQLNRQNNYTITGLKSGVKFEIIPQQGLISGTLYNGETNQVITEGSYTITSIDPAIENQDTLVNKAVNVNSDGTFKIQLNLHLGPSYTIKVKFASGALPASDQVFSLNYKNKYTLENLQINLGMQLNGLFSGSVITKQFIPVQNAIIKVFIDNIPNPFTGSTDLKGQFTIKVPSPTTQDVLNAKITVDKEKFKQYSDTVQFTKENSFQVTNYKITLAGDWWKSSFTGKIIDENNLPVPFCSLSLVLKDSFKEPTTPLPYTTVSVLSGDYLFSIDVNYDDDYMSYLSIKCNNFIDRIEPIKLGNQNQYKIENRISKMERKLIMLQFSGSVLNSISEPVAGVSIQLTFDYESHTHGIHDMGEGFNRNGSFDFRQKVMMGYNYKANVQIQLPKEAIDADYQTYSFDLQFNDSNNYKVHKEIEIKKSLTDCLISGVILDAETKAPLPSAQAILHFTQTDFSDYTLFVYTNEQGQFEIKTQIQEGFFYVAKAEGKKQNYKDNSVDIILSVENKFTITGIQILLNKAAETDYTNGFIHGHGLSITGDPIAQSNVVAYSEVEPSIKFQATTDANGFFALPDLRLVTGNVYAFVIELQPADANFDKKQRRIHLSVNDNYQYNNLTLAAERLRVKYTIKGKINDKNSGLVLGGTYITVSFISQRFIDNSYTYSNQEGEFTLTGTVAKGLNYDGKLVFIHAGYETLTPQITLQYDANAASNDDFYLKSDANFQLAMNPFQKLYYVDERNTIPIKSKVYEKTTCKLYPNKYLPFVKVSLYFEGQQGQDGTLIAQTYTDLKGNFVIYAPRPLFSDLQSYLVFERNGYNQLKEFQRITPNAYYIEQGPQQISNKSGVSDCSKKQRKIQNKYDKV</sequence>